<feature type="region of interest" description="Disordered" evidence="1">
    <location>
        <begin position="35"/>
        <end position="59"/>
    </location>
</feature>
<name>A0ABQ5H3H4_9ASTR</name>
<sequence>MKPTVLTVHNYQSITLELTKKRLVGQGEATITNSTNRLNTVSPSVSAAGQSFDNNDLPTDPLMPDLEDSTGIFRGAYDDKDVGAEADLNNLETTMNVSLIPITRIHKDHLKD</sequence>
<reference evidence="2" key="2">
    <citation type="submission" date="2022-01" db="EMBL/GenBank/DDBJ databases">
        <authorList>
            <person name="Yamashiro T."/>
            <person name="Shiraishi A."/>
            <person name="Satake H."/>
            <person name="Nakayama K."/>
        </authorList>
    </citation>
    <scope>NUCLEOTIDE SEQUENCE</scope>
</reference>
<gene>
    <name evidence="2" type="ORF">Tco_1056164</name>
</gene>
<feature type="compositionally biased region" description="Polar residues" evidence="1">
    <location>
        <begin position="35"/>
        <end position="57"/>
    </location>
</feature>
<reference evidence="2" key="1">
    <citation type="journal article" date="2022" name="Int. J. Mol. Sci.">
        <title>Draft Genome of Tanacetum Coccineum: Genomic Comparison of Closely Related Tanacetum-Family Plants.</title>
        <authorList>
            <person name="Yamashiro T."/>
            <person name="Shiraishi A."/>
            <person name="Nakayama K."/>
            <person name="Satake H."/>
        </authorList>
    </citation>
    <scope>NUCLEOTIDE SEQUENCE</scope>
</reference>
<comment type="caution">
    <text evidence="2">The sequence shown here is derived from an EMBL/GenBank/DDBJ whole genome shotgun (WGS) entry which is preliminary data.</text>
</comment>
<evidence type="ECO:0000256" key="1">
    <source>
        <dbReference type="SAM" id="MobiDB-lite"/>
    </source>
</evidence>
<protein>
    <submittedName>
        <fullName evidence="2">Uncharacterized protein</fullName>
    </submittedName>
</protein>
<proteinExistence type="predicted"/>
<dbReference type="Proteomes" id="UP001151760">
    <property type="component" value="Unassembled WGS sequence"/>
</dbReference>
<evidence type="ECO:0000313" key="2">
    <source>
        <dbReference type="EMBL" id="GJT81822.1"/>
    </source>
</evidence>
<evidence type="ECO:0000313" key="3">
    <source>
        <dbReference type="Proteomes" id="UP001151760"/>
    </source>
</evidence>
<accession>A0ABQ5H3H4</accession>
<dbReference type="EMBL" id="BQNB010019113">
    <property type="protein sequence ID" value="GJT81822.1"/>
    <property type="molecule type" value="Genomic_DNA"/>
</dbReference>
<keyword evidence="3" id="KW-1185">Reference proteome</keyword>
<organism evidence="2 3">
    <name type="scientific">Tanacetum coccineum</name>
    <dbReference type="NCBI Taxonomy" id="301880"/>
    <lineage>
        <taxon>Eukaryota</taxon>
        <taxon>Viridiplantae</taxon>
        <taxon>Streptophyta</taxon>
        <taxon>Embryophyta</taxon>
        <taxon>Tracheophyta</taxon>
        <taxon>Spermatophyta</taxon>
        <taxon>Magnoliopsida</taxon>
        <taxon>eudicotyledons</taxon>
        <taxon>Gunneridae</taxon>
        <taxon>Pentapetalae</taxon>
        <taxon>asterids</taxon>
        <taxon>campanulids</taxon>
        <taxon>Asterales</taxon>
        <taxon>Asteraceae</taxon>
        <taxon>Asteroideae</taxon>
        <taxon>Anthemideae</taxon>
        <taxon>Anthemidinae</taxon>
        <taxon>Tanacetum</taxon>
    </lineage>
</organism>